<feature type="domain" description="Integrase catalytic" evidence="3">
    <location>
        <begin position="1083"/>
        <end position="1236"/>
    </location>
</feature>
<feature type="compositionally biased region" description="Basic and acidic residues" evidence="1">
    <location>
        <begin position="308"/>
        <end position="323"/>
    </location>
</feature>
<name>A0AAD9QJS6_ACRCE</name>
<dbReference type="Gene3D" id="3.30.420.10">
    <property type="entry name" value="Ribonuclease H-like superfamily/Ribonuclease H"/>
    <property type="match status" value="1"/>
</dbReference>
<gene>
    <name evidence="4" type="ORF">P5673_014320</name>
</gene>
<dbReference type="InterPro" id="IPR001584">
    <property type="entry name" value="Integrase_cat-core"/>
</dbReference>
<dbReference type="CDD" id="cd01647">
    <property type="entry name" value="RT_LTR"/>
    <property type="match status" value="1"/>
</dbReference>
<evidence type="ECO:0000313" key="4">
    <source>
        <dbReference type="EMBL" id="KAK2562631.1"/>
    </source>
</evidence>
<dbReference type="SUPFAM" id="SSF56672">
    <property type="entry name" value="DNA/RNA polymerases"/>
    <property type="match status" value="1"/>
</dbReference>
<dbReference type="Proteomes" id="UP001249851">
    <property type="component" value="Unassembled WGS sequence"/>
</dbReference>
<dbReference type="Pfam" id="PF17921">
    <property type="entry name" value="Integrase_H2C2"/>
    <property type="match status" value="1"/>
</dbReference>
<dbReference type="InterPro" id="IPR012337">
    <property type="entry name" value="RNaseH-like_sf"/>
</dbReference>
<sequence>MFKLQFDWHTSSFKNEGKKEDNLKDRETIKLATRITQATNSQKGKSGILASVRASVGALSLAGEPGQREKAWKLWQDRFERATRWMAVTNDDKLDLLLLVGGEELQKLIQTLPEQPTDYKSHIEKLDHHFKANRNNTLELYKLFNTEWSPDMYFADFETKCREQALHCDFPITLDNAIIMLTVVKTDNNELRSEIIRKNGDLKSVRETAKSFEVAREGRRMMKGGDTVHSQAKDDPEVKRVTRPGRYSMRSKGLDQTAGRAQAQGRPGCTKCGNEAHGGRNVCPATGRRCLKCGRLNHFARMCNKASNEGRDKQANSVEREQEPNTYCVSQEEESLEEVYLYQLKEGNSQNPTVTLNINGIPFSLHLDTQADVTVITEKHYGKLQATCTLQPTGVAIRSYSGEGKGPVLPLLGKFAATLTRGEKEIAEPVYVVKGQGDTALLSRQAAERMGLVEYHLDLTLSTPSPVMGESRQSTVDLIEEYQDVFSGLGKLKGVKVKLHVDPDAKGAVQKQRRISLPLKDKFDQILNKWEDMDIIEDVGDEPTDWCSNVVLTPKKDGENIRASLDMTDANKHIKRTRHAIPTLRELETKLNGAKYFSHLDMNDGYMQLELAKESRKVTTFFTHRGLKRFKRLHFGVNSAAEIFNEEVRKVVVQEPNAVSIYDDILVFGATTEEHDEALRHVLQLWREHGLTLNLKKSRFNLRAVKFFGKVFSGQAVEVRSFLFFAEANADFMEGFAQVTAPLRNLMKDDVQFQWTAECQQSFEQVKAMLTEDTVMAYFDPQRKTRLKTDAGPGGMAATMKQYDPRAKRWRPVTYRSRAFTDTESRYSQLEKEAKAVEWGIFINQIYLYGLGDAFEVDTDHKPLVPLLSAYRTTAPLRIERMRVRLQGFNFRINYVPGKKAGSEKNEADYNSRHPEPLAAQPDHPSSRQAEFELRETEGEFEKDIRAIVNSSVPEAVTWQELLEETLVDMELSSLKEAIARGYFTVREKGALGPQYDSIFTELAVVGGLVVRGARIVVPKSLRDKVVKLAHEGHQGITKTKEYLRTLWFPGLDRMVEAHIQHCHPCQVVTVSQEREPLRMTPMPNEPWKEVAMDFWGPIHTREYLLVTICKQSRWAEVEFLTSTSARAVITKLDKTFASLGIPVSVSSDNGPPFNGKEFSDFSQYLGFRHERKTPLNPQANAEAEQFMRILKKLYQISQLTGSNFKQEVYRFLRAYRATPHSNTKVAPADLMYPNRKFHTRLPIGVTPRAHEFEELHQRDFERKMKMKGYADNKRYVKTSDLQIGDTVLVRRQAGNKATPAYEMEPLQVQYRKGTRVVAKRADGSNITRTTAHFKKVPFRSAEDDKGQSTPEWPTEPVSESTLSTGENE</sequence>
<evidence type="ECO:0000313" key="5">
    <source>
        <dbReference type="Proteomes" id="UP001249851"/>
    </source>
</evidence>
<dbReference type="InterPro" id="IPR036397">
    <property type="entry name" value="RNaseH_sf"/>
</dbReference>
<evidence type="ECO:0000259" key="2">
    <source>
        <dbReference type="PROSITE" id="PS50878"/>
    </source>
</evidence>
<dbReference type="PANTHER" id="PTHR37984">
    <property type="entry name" value="PROTEIN CBG26694"/>
    <property type="match status" value="1"/>
</dbReference>
<reference evidence="4" key="2">
    <citation type="journal article" date="2023" name="Science">
        <title>Genomic signatures of disease resistance in endangered staghorn corals.</title>
        <authorList>
            <person name="Vollmer S.V."/>
            <person name="Selwyn J.D."/>
            <person name="Despard B.A."/>
            <person name="Roesel C.L."/>
        </authorList>
    </citation>
    <scope>NUCLEOTIDE SEQUENCE</scope>
    <source>
        <strain evidence="4">K2</strain>
    </source>
</reference>
<dbReference type="PANTHER" id="PTHR37984:SF11">
    <property type="entry name" value="INTEGRASE CATALYTIC DOMAIN-CONTAINING PROTEIN"/>
    <property type="match status" value="1"/>
</dbReference>
<comment type="caution">
    <text evidence="4">The sequence shown here is derived from an EMBL/GenBank/DDBJ whole genome shotgun (WGS) entry which is preliminary data.</text>
</comment>
<dbReference type="Gene3D" id="3.10.10.10">
    <property type="entry name" value="HIV Type 1 Reverse Transcriptase, subunit A, domain 1"/>
    <property type="match status" value="1"/>
</dbReference>
<dbReference type="CDD" id="cd09274">
    <property type="entry name" value="RNase_HI_RT_Ty3"/>
    <property type="match status" value="1"/>
</dbReference>
<dbReference type="PROSITE" id="PS50994">
    <property type="entry name" value="INTEGRASE"/>
    <property type="match status" value="1"/>
</dbReference>
<dbReference type="Gene3D" id="3.30.70.270">
    <property type="match status" value="2"/>
</dbReference>
<dbReference type="SUPFAM" id="SSF53098">
    <property type="entry name" value="Ribonuclease H-like"/>
    <property type="match status" value="1"/>
</dbReference>
<dbReference type="Pfam" id="PF17919">
    <property type="entry name" value="RT_RNaseH_2"/>
    <property type="match status" value="1"/>
</dbReference>
<feature type="region of interest" description="Disordered" evidence="1">
    <location>
        <begin position="249"/>
        <end position="269"/>
    </location>
</feature>
<dbReference type="InterPro" id="IPR041588">
    <property type="entry name" value="Integrase_H2C2"/>
</dbReference>
<feature type="region of interest" description="Disordered" evidence="1">
    <location>
        <begin position="1336"/>
        <end position="1369"/>
    </location>
</feature>
<feature type="region of interest" description="Disordered" evidence="1">
    <location>
        <begin position="308"/>
        <end position="329"/>
    </location>
</feature>
<dbReference type="PROSITE" id="PS50878">
    <property type="entry name" value="RT_POL"/>
    <property type="match status" value="1"/>
</dbReference>
<dbReference type="InterPro" id="IPR050951">
    <property type="entry name" value="Retrovirus_Pol_polyprotein"/>
</dbReference>
<dbReference type="Gene3D" id="2.40.70.10">
    <property type="entry name" value="Acid Proteases"/>
    <property type="match status" value="1"/>
</dbReference>
<feature type="compositionally biased region" description="Basic and acidic residues" evidence="1">
    <location>
        <begin position="901"/>
        <end position="916"/>
    </location>
</feature>
<dbReference type="GO" id="GO:0003676">
    <property type="term" value="F:nucleic acid binding"/>
    <property type="evidence" value="ECO:0007669"/>
    <property type="project" value="InterPro"/>
</dbReference>
<keyword evidence="5" id="KW-1185">Reference proteome</keyword>
<organism evidence="4 5">
    <name type="scientific">Acropora cervicornis</name>
    <name type="common">Staghorn coral</name>
    <dbReference type="NCBI Taxonomy" id="6130"/>
    <lineage>
        <taxon>Eukaryota</taxon>
        <taxon>Metazoa</taxon>
        <taxon>Cnidaria</taxon>
        <taxon>Anthozoa</taxon>
        <taxon>Hexacorallia</taxon>
        <taxon>Scleractinia</taxon>
        <taxon>Astrocoeniina</taxon>
        <taxon>Acroporidae</taxon>
        <taxon>Acropora</taxon>
    </lineage>
</organism>
<dbReference type="EMBL" id="JARQWQ010000028">
    <property type="protein sequence ID" value="KAK2562631.1"/>
    <property type="molecule type" value="Genomic_DNA"/>
</dbReference>
<proteinExistence type="predicted"/>
<evidence type="ECO:0000259" key="3">
    <source>
        <dbReference type="PROSITE" id="PS50994"/>
    </source>
</evidence>
<dbReference type="Gene3D" id="1.10.340.70">
    <property type="match status" value="1"/>
</dbReference>
<dbReference type="InterPro" id="IPR041577">
    <property type="entry name" value="RT_RNaseH_2"/>
</dbReference>
<dbReference type="InterPro" id="IPR043128">
    <property type="entry name" value="Rev_trsase/Diguanyl_cyclase"/>
</dbReference>
<accession>A0AAD9QJS6</accession>
<protein>
    <submittedName>
        <fullName evidence="4">Retrovirus-related Pol polyprotein from transposon 412</fullName>
    </submittedName>
</protein>
<dbReference type="InterPro" id="IPR021109">
    <property type="entry name" value="Peptidase_aspartic_dom_sf"/>
</dbReference>
<evidence type="ECO:0000256" key="1">
    <source>
        <dbReference type="SAM" id="MobiDB-lite"/>
    </source>
</evidence>
<dbReference type="Pfam" id="PF00078">
    <property type="entry name" value="RVT_1"/>
    <property type="match status" value="1"/>
</dbReference>
<dbReference type="GO" id="GO:0015074">
    <property type="term" value="P:DNA integration"/>
    <property type="evidence" value="ECO:0007669"/>
    <property type="project" value="InterPro"/>
</dbReference>
<dbReference type="SUPFAM" id="SSF50630">
    <property type="entry name" value="Acid proteases"/>
    <property type="match status" value="1"/>
</dbReference>
<dbReference type="InterPro" id="IPR043502">
    <property type="entry name" value="DNA/RNA_pol_sf"/>
</dbReference>
<feature type="compositionally biased region" description="Polar residues" evidence="1">
    <location>
        <begin position="1348"/>
        <end position="1369"/>
    </location>
</feature>
<dbReference type="Pfam" id="PF00665">
    <property type="entry name" value="rve"/>
    <property type="match status" value="1"/>
</dbReference>
<feature type="domain" description="Reverse transcriptase" evidence="2">
    <location>
        <begin position="534"/>
        <end position="712"/>
    </location>
</feature>
<reference evidence="4" key="1">
    <citation type="journal article" date="2023" name="G3 (Bethesda)">
        <title>Whole genome assembly and annotation of the endangered Caribbean coral Acropora cervicornis.</title>
        <authorList>
            <person name="Selwyn J.D."/>
            <person name="Vollmer S.V."/>
        </authorList>
    </citation>
    <scope>NUCLEOTIDE SEQUENCE</scope>
    <source>
        <strain evidence="4">K2</strain>
    </source>
</reference>
<dbReference type="InterPro" id="IPR000477">
    <property type="entry name" value="RT_dom"/>
</dbReference>
<dbReference type="FunFam" id="3.30.420.10:FF:000063">
    <property type="entry name" value="Retrovirus-related Pol polyprotein from transposon 297-like Protein"/>
    <property type="match status" value="1"/>
</dbReference>
<feature type="region of interest" description="Disordered" evidence="1">
    <location>
        <begin position="900"/>
        <end position="935"/>
    </location>
</feature>